<dbReference type="GO" id="GO:1901135">
    <property type="term" value="P:carbohydrate derivative metabolic process"/>
    <property type="evidence" value="ECO:0007669"/>
    <property type="project" value="InterPro"/>
</dbReference>
<dbReference type="PANTHER" id="PTHR30514">
    <property type="entry name" value="GLUCOKINASE"/>
    <property type="match status" value="1"/>
</dbReference>
<dbReference type="Pfam" id="PF01418">
    <property type="entry name" value="HTH_6"/>
    <property type="match status" value="1"/>
</dbReference>
<evidence type="ECO:0000256" key="3">
    <source>
        <dbReference type="ARBA" id="ARBA00023163"/>
    </source>
</evidence>
<dbReference type="Gene3D" id="3.40.50.10490">
    <property type="entry name" value="Glucose-6-phosphate isomerase like protein, domain 1"/>
    <property type="match status" value="1"/>
</dbReference>
<name>A0A1U7PKE2_9BACI</name>
<evidence type="ECO:0000259" key="4">
    <source>
        <dbReference type="PROSITE" id="PS51071"/>
    </source>
</evidence>
<dbReference type="SUPFAM" id="SSF53697">
    <property type="entry name" value="SIS domain"/>
    <property type="match status" value="1"/>
</dbReference>
<dbReference type="InterPro" id="IPR009057">
    <property type="entry name" value="Homeodomain-like_sf"/>
</dbReference>
<protein>
    <submittedName>
        <fullName evidence="6">Transcriptional regulator, RpiR family</fullName>
    </submittedName>
</protein>
<organism evidence="6 7">
    <name type="scientific">Edaphobacillus lindanitolerans</name>
    <dbReference type="NCBI Taxonomy" id="550447"/>
    <lineage>
        <taxon>Bacteria</taxon>
        <taxon>Bacillati</taxon>
        <taxon>Bacillota</taxon>
        <taxon>Bacilli</taxon>
        <taxon>Bacillales</taxon>
        <taxon>Bacillaceae</taxon>
        <taxon>Edaphobacillus</taxon>
    </lineage>
</organism>
<dbReference type="InterPro" id="IPR000281">
    <property type="entry name" value="HTH_RpiR"/>
</dbReference>
<evidence type="ECO:0000256" key="2">
    <source>
        <dbReference type="ARBA" id="ARBA00023125"/>
    </source>
</evidence>
<accession>A0A1U7PKE2</accession>
<dbReference type="PROSITE" id="PS51071">
    <property type="entry name" value="HTH_RPIR"/>
    <property type="match status" value="1"/>
</dbReference>
<feature type="domain" description="HTH rpiR-type" evidence="4">
    <location>
        <begin position="1"/>
        <end position="77"/>
    </location>
</feature>
<dbReference type="Pfam" id="PF01380">
    <property type="entry name" value="SIS"/>
    <property type="match status" value="1"/>
</dbReference>
<dbReference type="InterPro" id="IPR035472">
    <property type="entry name" value="RpiR-like_SIS"/>
</dbReference>
<dbReference type="STRING" id="550447.SAMN05428946_0761"/>
<evidence type="ECO:0000256" key="1">
    <source>
        <dbReference type="ARBA" id="ARBA00023015"/>
    </source>
</evidence>
<keyword evidence="3" id="KW-0804">Transcription</keyword>
<keyword evidence="1" id="KW-0805">Transcription regulation</keyword>
<evidence type="ECO:0000313" key="7">
    <source>
        <dbReference type="Proteomes" id="UP000187550"/>
    </source>
</evidence>
<dbReference type="InterPro" id="IPR047640">
    <property type="entry name" value="RpiR-like"/>
</dbReference>
<dbReference type="PROSITE" id="PS51464">
    <property type="entry name" value="SIS"/>
    <property type="match status" value="1"/>
</dbReference>
<dbReference type="CDD" id="cd05013">
    <property type="entry name" value="SIS_RpiR"/>
    <property type="match status" value="1"/>
</dbReference>
<dbReference type="SUPFAM" id="SSF46689">
    <property type="entry name" value="Homeodomain-like"/>
    <property type="match status" value="1"/>
</dbReference>
<dbReference type="InterPro" id="IPR046348">
    <property type="entry name" value="SIS_dom_sf"/>
</dbReference>
<dbReference type="GO" id="GO:0097367">
    <property type="term" value="F:carbohydrate derivative binding"/>
    <property type="evidence" value="ECO:0007669"/>
    <property type="project" value="InterPro"/>
</dbReference>
<reference evidence="7" key="1">
    <citation type="submission" date="2017-01" db="EMBL/GenBank/DDBJ databases">
        <authorList>
            <person name="Varghese N."/>
            <person name="Submissions S."/>
        </authorList>
    </citation>
    <scope>NUCLEOTIDE SEQUENCE [LARGE SCALE GENOMIC DNA]</scope>
    <source>
        <strain evidence="7">MNA4</strain>
    </source>
</reference>
<dbReference type="Proteomes" id="UP000187550">
    <property type="component" value="Unassembled WGS sequence"/>
</dbReference>
<dbReference type="InterPro" id="IPR001347">
    <property type="entry name" value="SIS_dom"/>
</dbReference>
<evidence type="ECO:0000313" key="6">
    <source>
        <dbReference type="EMBL" id="SIT71670.1"/>
    </source>
</evidence>
<dbReference type="Gene3D" id="1.10.10.10">
    <property type="entry name" value="Winged helix-like DNA-binding domain superfamily/Winged helix DNA-binding domain"/>
    <property type="match status" value="1"/>
</dbReference>
<dbReference type="GO" id="GO:0003700">
    <property type="term" value="F:DNA-binding transcription factor activity"/>
    <property type="evidence" value="ECO:0007669"/>
    <property type="project" value="InterPro"/>
</dbReference>
<evidence type="ECO:0000259" key="5">
    <source>
        <dbReference type="PROSITE" id="PS51464"/>
    </source>
</evidence>
<keyword evidence="2" id="KW-0238">DNA-binding</keyword>
<keyword evidence="7" id="KW-1185">Reference proteome</keyword>
<dbReference type="InterPro" id="IPR036388">
    <property type="entry name" value="WH-like_DNA-bd_sf"/>
</dbReference>
<proteinExistence type="predicted"/>
<dbReference type="AlphaFoldDB" id="A0A1U7PKE2"/>
<gene>
    <name evidence="6" type="ORF">SAMN05428946_0761</name>
</gene>
<dbReference type="EMBL" id="FTPL01000001">
    <property type="protein sequence ID" value="SIT71670.1"/>
    <property type="molecule type" value="Genomic_DNA"/>
</dbReference>
<dbReference type="PANTHER" id="PTHR30514:SF18">
    <property type="entry name" value="RPIR-FAMILY TRANSCRIPTIONAL REGULATOR"/>
    <property type="match status" value="1"/>
</dbReference>
<dbReference type="GO" id="GO:0003677">
    <property type="term" value="F:DNA binding"/>
    <property type="evidence" value="ECO:0007669"/>
    <property type="project" value="UniProtKB-KW"/>
</dbReference>
<feature type="domain" description="SIS" evidence="5">
    <location>
        <begin position="124"/>
        <end position="261"/>
    </location>
</feature>
<sequence length="285" mass="31981">MVLKGMIQREMLRLPRGQRKVADYVMRRPHEVAVCSGQELGDRTGTSESTVIRFSYNMGFSGYPAMQKAIREELYLPDSSFSQYQEEKLALGEECRLYEKVMEQDLKSISETARLIDPTDFEVAVRELTMAKHVSILGLRASYPAANWLKLMLGIVRDDVSVMRPQAEDLVQEVCRLDGQSVAVVISFHRYLRETLLITELAKKKGAFVIGISDSQMAPVSAHCDVVFAVQSPGLTTIDKAAPLFSFMNALVASVAVKNPAEVRKRQELVRELDSGFYFLEGFEA</sequence>